<feature type="transmembrane region" description="Helical" evidence="5">
    <location>
        <begin position="602"/>
        <end position="624"/>
    </location>
</feature>
<dbReference type="InterPro" id="IPR017946">
    <property type="entry name" value="PLC-like_Pdiesterase_TIM-brl"/>
</dbReference>
<keyword evidence="5" id="KW-0472">Membrane</keyword>
<dbReference type="InterPro" id="IPR036852">
    <property type="entry name" value="Peptidase_S8/S53_dom_sf"/>
</dbReference>
<dbReference type="AlphaFoldDB" id="A0A2U1LZG9"/>
<protein>
    <submittedName>
        <fullName evidence="7">AWPM-19-like family protein</fullName>
    </submittedName>
</protein>
<dbReference type="GO" id="GO:0004252">
    <property type="term" value="F:serine-type endopeptidase activity"/>
    <property type="evidence" value="ECO:0007669"/>
    <property type="project" value="InterPro"/>
</dbReference>
<dbReference type="Gene3D" id="3.40.50.1000">
    <property type="entry name" value="HAD superfamily/HAD-like"/>
    <property type="match status" value="1"/>
</dbReference>
<feature type="transmembrane region" description="Helical" evidence="5">
    <location>
        <begin position="636"/>
        <end position="656"/>
    </location>
</feature>
<name>A0A2U1LZG9_ARTAN</name>
<dbReference type="GO" id="GO:0006508">
    <property type="term" value="P:proteolysis"/>
    <property type="evidence" value="ECO:0007669"/>
    <property type="project" value="UniProtKB-KW"/>
</dbReference>
<dbReference type="EMBL" id="PKPP01007089">
    <property type="protein sequence ID" value="PWA54393.1"/>
    <property type="molecule type" value="Genomic_DNA"/>
</dbReference>
<dbReference type="SUPFAM" id="SSF52743">
    <property type="entry name" value="Subtilisin-like"/>
    <property type="match status" value="1"/>
</dbReference>
<keyword evidence="5" id="KW-1133">Transmembrane helix</keyword>
<proteinExistence type="predicted"/>
<keyword evidence="5" id="KW-0812">Transmembrane</keyword>
<dbReference type="Gene3D" id="1.20.1110.10">
    <property type="entry name" value="Calcium-transporting ATPase, transmembrane domain"/>
    <property type="match status" value="1"/>
</dbReference>
<dbReference type="PROSITE" id="PS50008">
    <property type="entry name" value="PIPLC_Y_DOMAIN"/>
    <property type="match status" value="1"/>
</dbReference>
<dbReference type="GO" id="GO:0016887">
    <property type="term" value="F:ATP hydrolysis activity"/>
    <property type="evidence" value="ECO:0007669"/>
    <property type="project" value="InterPro"/>
</dbReference>
<feature type="transmembrane region" description="Helical" evidence="5">
    <location>
        <begin position="575"/>
        <end position="596"/>
    </location>
</feature>
<dbReference type="Gene3D" id="3.40.50.200">
    <property type="entry name" value="Peptidase S8/S53 domain"/>
    <property type="match status" value="1"/>
</dbReference>
<accession>A0A2U1LZG9</accession>
<dbReference type="PRINTS" id="PR00120">
    <property type="entry name" value="HATPASE"/>
</dbReference>
<keyword evidence="3" id="KW-0720">Serine protease</keyword>
<dbReference type="Proteomes" id="UP000245207">
    <property type="component" value="Unassembled WGS sequence"/>
</dbReference>
<dbReference type="InterPro" id="IPR023214">
    <property type="entry name" value="HAD_sf"/>
</dbReference>
<feature type="compositionally biased region" description="Acidic residues" evidence="4">
    <location>
        <begin position="209"/>
        <end position="221"/>
    </location>
</feature>
<evidence type="ECO:0000313" key="8">
    <source>
        <dbReference type="Proteomes" id="UP000245207"/>
    </source>
</evidence>
<dbReference type="InterPro" id="IPR001711">
    <property type="entry name" value="PLipase_C_Pinositol-sp_Y"/>
</dbReference>
<comment type="caution">
    <text evidence="7">The sequence shown here is derived from an EMBL/GenBank/DDBJ whole genome shotgun (WGS) entry which is preliminary data.</text>
</comment>
<keyword evidence="1" id="KW-0645">Protease</keyword>
<feature type="transmembrane region" description="Helical" evidence="5">
    <location>
        <begin position="676"/>
        <end position="695"/>
    </location>
</feature>
<reference evidence="7 8" key="1">
    <citation type="journal article" date="2018" name="Mol. Plant">
        <title>The genome of Artemisia annua provides insight into the evolution of Asteraceae family and artemisinin biosynthesis.</title>
        <authorList>
            <person name="Shen Q."/>
            <person name="Zhang L."/>
            <person name="Liao Z."/>
            <person name="Wang S."/>
            <person name="Yan T."/>
            <person name="Shi P."/>
            <person name="Liu M."/>
            <person name="Fu X."/>
            <person name="Pan Q."/>
            <person name="Wang Y."/>
            <person name="Lv Z."/>
            <person name="Lu X."/>
            <person name="Zhang F."/>
            <person name="Jiang W."/>
            <person name="Ma Y."/>
            <person name="Chen M."/>
            <person name="Hao X."/>
            <person name="Li L."/>
            <person name="Tang Y."/>
            <person name="Lv G."/>
            <person name="Zhou Y."/>
            <person name="Sun X."/>
            <person name="Brodelius P.E."/>
            <person name="Rose J.K.C."/>
            <person name="Tang K."/>
        </authorList>
    </citation>
    <scope>NUCLEOTIDE SEQUENCE [LARGE SCALE GENOMIC DNA]</scope>
    <source>
        <strain evidence="8">cv. Huhao1</strain>
        <tissue evidence="7">Leaf</tissue>
    </source>
</reference>
<dbReference type="GO" id="GO:0035556">
    <property type="term" value="P:intracellular signal transduction"/>
    <property type="evidence" value="ECO:0007669"/>
    <property type="project" value="InterPro"/>
</dbReference>
<evidence type="ECO:0000256" key="3">
    <source>
        <dbReference type="ARBA" id="ARBA00022825"/>
    </source>
</evidence>
<dbReference type="GO" id="GO:0005524">
    <property type="term" value="F:ATP binding"/>
    <property type="evidence" value="ECO:0007669"/>
    <property type="project" value="InterPro"/>
</dbReference>
<keyword evidence="2" id="KW-0378">Hydrolase</keyword>
<gene>
    <name evidence="7" type="ORF">CTI12_AA436280</name>
</gene>
<evidence type="ECO:0000256" key="5">
    <source>
        <dbReference type="SAM" id="Phobius"/>
    </source>
</evidence>
<feature type="domain" description="PI-PLC Y-box" evidence="6">
    <location>
        <begin position="358"/>
        <end position="389"/>
    </location>
</feature>
<dbReference type="PROSITE" id="PS00138">
    <property type="entry name" value="SUBTILASE_SER"/>
    <property type="match status" value="1"/>
</dbReference>
<dbReference type="GO" id="GO:0006629">
    <property type="term" value="P:lipid metabolic process"/>
    <property type="evidence" value="ECO:0007669"/>
    <property type="project" value="InterPro"/>
</dbReference>
<dbReference type="SUPFAM" id="SSF51695">
    <property type="entry name" value="PLC-like phosphodiesterases"/>
    <property type="match status" value="1"/>
</dbReference>
<dbReference type="PANTHER" id="PTHR33294">
    <property type="entry name" value="AWPM-19-LIKE FAMILY PROTEIN"/>
    <property type="match status" value="1"/>
</dbReference>
<evidence type="ECO:0000256" key="2">
    <source>
        <dbReference type="ARBA" id="ARBA00022801"/>
    </source>
</evidence>
<dbReference type="InterPro" id="IPR008390">
    <property type="entry name" value="AWPM-19"/>
</dbReference>
<dbReference type="GO" id="GO:0004435">
    <property type="term" value="F:phosphatidylinositol-4,5-bisphosphate phospholipase C activity"/>
    <property type="evidence" value="ECO:0007669"/>
    <property type="project" value="InterPro"/>
</dbReference>
<dbReference type="InterPro" id="IPR001757">
    <property type="entry name" value="P_typ_ATPase"/>
</dbReference>
<dbReference type="PANTHER" id="PTHR33294:SF3">
    <property type="entry name" value="AWPM-19-LIKE FAMILY PROTEIN"/>
    <property type="match status" value="1"/>
</dbReference>
<evidence type="ECO:0000256" key="1">
    <source>
        <dbReference type="ARBA" id="ARBA00022670"/>
    </source>
</evidence>
<dbReference type="InterPro" id="IPR023828">
    <property type="entry name" value="Peptidase_S8_Ser-AS"/>
</dbReference>
<organism evidence="7 8">
    <name type="scientific">Artemisia annua</name>
    <name type="common">Sweet wormwood</name>
    <dbReference type="NCBI Taxonomy" id="35608"/>
    <lineage>
        <taxon>Eukaryota</taxon>
        <taxon>Viridiplantae</taxon>
        <taxon>Streptophyta</taxon>
        <taxon>Embryophyta</taxon>
        <taxon>Tracheophyta</taxon>
        <taxon>Spermatophyta</taxon>
        <taxon>Magnoliopsida</taxon>
        <taxon>eudicotyledons</taxon>
        <taxon>Gunneridae</taxon>
        <taxon>Pentapetalae</taxon>
        <taxon>asterids</taxon>
        <taxon>campanulids</taxon>
        <taxon>Asterales</taxon>
        <taxon>Asteraceae</taxon>
        <taxon>Asteroideae</taxon>
        <taxon>Anthemideae</taxon>
        <taxon>Artemisiinae</taxon>
        <taxon>Artemisia</taxon>
    </lineage>
</organism>
<dbReference type="Pfam" id="PF05512">
    <property type="entry name" value="AWPM-19"/>
    <property type="match status" value="1"/>
</dbReference>
<keyword evidence="8" id="KW-1185">Reference proteome</keyword>
<evidence type="ECO:0000256" key="4">
    <source>
        <dbReference type="SAM" id="MobiDB-lite"/>
    </source>
</evidence>
<feature type="region of interest" description="Disordered" evidence="4">
    <location>
        <begin position="200"/>
        <end position="249"/>
    </location>
</feature>
<dbReference type="GO" id="GO:0016020">
    <property type="term" value="C:membrane"/>
    <property type="evidence" value="ECO:0007669"/>
    <property type="project" value="InterPro"/>
</dbReference>
<evidence type="ECO:0000313" key="7">
    <source>
        <dbReference type="EMBL" id="PWA54393.1"/>
    </source>
</evidence>
<evidence type="ECO:0000259" key="6">
    <source>
        <dbReference type="PROSITE" id="PS50008"/>
    </source>
</evidence>
<dbReference type="OrthoDB" id="269822at2759"/>
<sequence length="765" mass="85285">MTHNKFFKQPIQPSVTLSAPATPSTGQLRPLASSLSRDFNGSDEGVPNMILISIYSTMQHVMQNPQFFNMAERLGSAMMQRSTFEVIARAGAGVFVSIMAILTELIKCRADIGIAVADATDAARGASDIVLTKPGLTLRSRVSRYQLLYQLRTRMLKGKKLGQSKNRKSVETRVLCCLRMLIFWPVEGVSEIRPVEGVSEMEETKIAEPDADNEVEGSTEPDADRSTDDENAEETKEQAQIEDGLQESQSVVMKDVQEDKTTEVQRIDLLNVVLGLKLLMSRTMTKKKLKLGMPLLNLQYFWMSISRGMSFPALCGNPSLPPTVRNPIIPFSFPDGSSPPAIKSRLFSKYNIAERYHYNLQGAPISLRIMHGMLRSNGGCGYVKKHDSLMRTGPNGEVFDLKAMIPVKKTLMLGRENLASILSFITVKLRHCKYFLVTIYMGDGRCMDFSHVHFAKFSPPTFYTKEGFDVKSIRSNDYELTAALYLQVSIVSQAFIFVTRSRSWSYVERPGLLLLTAFCIAQLGSTVSRIPCRFKPFWRLEIVVFPLLHIPFIRSKGLLEYWIIKLTFHIAYTQIYLCLAAASGLSLPARLFPIYYPFSNMATSYVVILSLLTGVVGFTTSATGINNVAQWKASNLYAASASALISWSLTLLAIGFACKEIDIGWSGSNLRALEVFLIIVSGTQLVSMVMIHAGIEELSSFDPVPNPSISAPLKRWFCKYMFQKLRYLCPPTSTPIDQRSIEWNFQSGTSMSCPHVSGAVALFKP</sequence>
<feature type="compositionally biased region" description="Basic and acidic residues" evidence="4">
    <location>
        <begin position="222"/>
        <end position="239"/>
    </location>
</feature>